<dbReference type="RefSeq" id="WP_197993058.1">
    <property type="nucleotide sequence ID" value="NZ_CP037422.1"/>
</dbReference>
<dbReference type="GO" id="GO:0008892">
    <property type="term" value="F:guanine deaminase activity"/>
    <property type="evidence" value="ECO:0007669"/>
    <property type="project" value="UniProtKB-EC"/>
</dbReference>
<dbReference type="CDD" id="cd01285">
    <property type="entry name" value="nucleoside_deaminase"/>
    <property type="match status" value="1"/>
</dbReference>
<dbReference type="GO" id="GO:0047974">
    <property type="term" value="F:guanosine deaminase activity"/>
    <property type="evidence" value="ECO:0007669"/>
    <property type="project" value="TreeGrafter"/>
</dbReference>
<keyword evidence="1" id="KW-0472">Membrane</keyword>
<dbReference type="SUPFAM" id="SSF53927">
    <property type="entry name" value="Cytidine deaminase-like"/>
    <property type="match status" value="1"/>
</dbReference>
<dbReference type="PROSITE" id="PS51747">
    <property type="entry name" value="CYT_DCMP_DEAMINASES_2"/>
    <property type="match status" value="1"/>
</dbReference>
<feature type="domain" description="CMP/dCMP-type deaminase" evidence="2">
    <location>
        <begin position="100"/>
        <end position="249"/>
    </location>
</feature>
<keyword evidence="1" id="KW-1133">Transmembrane helix</keyword>
<name>A0A517X1R7_9PLAN</name>
<dbReference type="InterPro" id="IPR016193">
    <property type="entry name" value="Cytidine_deaminase-like"/>
</dbReference>
<keyword evidence="1" id="KW-0812">Transmembrane</keyword>
<evidence type="ECO:0000313" key="3">
    <source>
        <dbReference type="EMBL" id="QDU11439.1"/>
    </source>
</evidence>
<dbReference type="InterPro" id="IPR002125">
    <property type="entry name" value="CMP_dCMP_dom"/>
</dbReference>
<keyword evidence="4" id="KW-1185">Reference proteome</keyword>
<dbReference type="Pfam" id="PF00383">
    <property type="entry name" value="dCMP_cyt_deam_1"/>
    <property type="match status" value="1"/>
</dbReference>
<proteinExistence type="predicted"/>
<protein>
    <submittedName>
        <fullName evidence="3">Guanine deaminase</fullName>
        <ecNumber evidence="3">3.5.4.3</ecNumber>
    </submittedName>
</protein>
<dbReference type="AlphaFoldDB" id="A0A517X1R7"/>
<evidence type="ECO:0000259" key="2">
    <source>
        <dbReference type="PROSITE" id="PS51747"/>
    </source>
</evidence>
<dbReference type="GO" id="GO:0006152">
    <property type="term" value="P:purine nucleoside catabolic process"/>
    <property type="evidence" value="ECO:0007669"/>
    <property type="project" value="TreeGrafter"/>
</dbReference>
<dbReference type="PANTHER" id="PTHR11079:SF161">
    <property type="entry name" value="CMP_DCMP-TYPE DEAMINASE DOMAIN-CONTAINING PROTEIN"/>
    <property type="match status" value="1"/>
</dbReference>
<accession>A0A517X1R7</accession>
<dbReference type="Gene3D" id="3.40.140.10">
    <property type="entry name" value="Cytidine Deaminase, domain 2"/>
    <property type="match status" value="1"/>
</dbReference>
<evidence type="ECO:0000256" key="1">
    <source>
        <dbReference type="SAM" id="Phobius"/>
    </source>
</evidence>
<dbReference type="PANTHER" id="PTHR11079">
    <property type="entry name" value="CYTOSINE DEAMINASE FAMILY MEMBER"/>
    <property type="match status" value="1"/>
</dbReference>
<gene>
    <name evidence="3" type="primary">guaD</name>
    <name evidence="3" type="ORF">V202x_48610</name>
</gene>
<keyword evidence="3" id="KW-0378">Hydrolase</keyword>
<dbReference type="EMBL" id="CP037422">
    <property type="protein sequence ID" value="QDU11439.1"/>
    <property type="molecule type" value="Genomic_DNA"/>
</dbReference>
<dbReference type="Proteomes" id="UP000318384">
    <property type="component" value="Chromosome"/>
</dbReference>
<feature type="transmembrane region" description="Helical" evidence="1">
    <location>
        <begin position="7"/>
        <end position="23"/>
    </location>
</feature>
<reference evidence="3 4" key="1">
    <citation type="submission" date="2019-03" db="EMBL/GenBank/DDBJ databases">
        <title>Deep-cultivation of Planctomycetes and their phenomic and genomic characterization uncovers novel biology.</title>
        <authorList>
            <person name="Wiegand S."/>
            <person name="Jogler M."/>
            <person name="Boedeker C."/>
            <person name="Pinto D."/>
            <person name="Vollmers J."/>
            <person name="Rivas-Marin E."/>
            <person name="Kohn T."/>
            <person name="Peeters S.H."/>
            <person name="Heuer A."/>
            <person name="Rast P."/>
            <person name="Oberbeckmann S."/>
            <person name="Bunk B."/>
            <person name="Jeske O."/>
            <person name="Meyerdierks A."/>
            <person name="Storesund J.E."/>
            <person name="Kallscheuer N."/>
            <person name="Luecker S."/>
            <person name="Lage O.M."/>
            <person name="Pohl T."/>
            <person name="Merkel B.J."/>
            <person name="Hornburger P."/>
            <person name="Mueller R.-W."/>
            <person name="Bruemmer F."/>
            <person name="Labrenz M."/>
            <person name="Spormann A.M."/>
            <person name="Op den Camp H."/>
            <person name="Overmann J."/>
            <person name="Amann R."/>
            <person name="Jetten M.S.M."/>
            <person name="Mascher T."/>
            <person name="Medema M.H."/>
            <person name="Devos D.P."/>
            <person name="Kaster A.-K."/>
            <person name="Ovreas L."/>
            <person name="Rohde M."/>
            <person name="Galperin M.Y."/>
            <person name="Jogler C."/>
        </authorList>
    </citation>
    <scope>NUCLEOTIDE SEQUENCE [LARGE SCALE GENOMIC DNA]</scope>
    <source>
        <strain evidence="3 4">V202</strain>
    </source>
</reference>
<organism evidence="3 4">
    <name type="scientific">Gimesia aquarii</name>
    <dbReference type="NCBI Taxonomy" id="2527964"/>
    <lineage>
        <taxon>Bacteria</taxon>
        <taxon>Pseudomonadati</taxon>
        <taxon>Planctomycetota</taxon>
        <taxon>Planctomycetia</taxon>
        <taxon>Planctomycetales</taxon>
        <taxon>Planctomycetaceae</taxon>
        <taxon>Gimesia</taxon>
    </lineage>
</organism>
<sequence length="282" mass="31701">MKQWISTISLGAVIAIASIYWVVDESQSQTVVSPNQKSVKYVNSGTDYEGVPQSVELSYIFTSTRPPCTECSHSDSGLHHKYQCQQHNIKRGNKYRGIEVGENRWIKMACEEAHQSVKEGGGPFGAVVVQIDDASNQVIRFWRCRNQVTKNIDPTAHAEVSAIRTVASELGVFDLGNIRRDDPRLKLAQPDETSHCEIYSSCEPCPMCYAAIRWARIDTIVFSATRFDAAEPGVDFSDLDLYQELATPYQDRVSNGLRVYQATTTNSLDAFNLWKNIDKVMY</sequence>
<dbReference type="EC" id="3.5.4.3" evidence="3"/>
<evidence type="ECO:0000313" key="4">
    <source>
        <dbReference type="Proteomes" id="UP000318384"/>
    </source>
</evidence>